<dbReference type="STRING" id="1257025.LEP1GSC203_0351"/>
<dbReference type="EMBL" id="AOGW02000012">
    <property type="protein sequence ID" value="EMY60672.1"/>
    <property type="molecule type" value="Genomic_DNA"/>
</dbReference>
<sequence>MVKIIDLGTQIDSEPKFSWYLGEFHCFLVANNNVIWTSWNDFEFDFLEDTNKDPNSQYLQLEELSDIFEQSNWGK</sequence>
<reference evidence="1" key="1">
    <citation type="submission" date="2013-03" db="EMBL/GenBank/DDBJ databases">
        <authorList>
            <person name="Harkins D.M."/>
            <person name="Durkin A.S."/>
            <person name="Brinkac L.M."/>
            <person name="Haft D.H."/>
            <person name="Selengut J.D."/>
            <person name="Sanka R."/>
            <person name="DePew J."/>
            <person name="Purushe J."/>
            <person name="Hartskeerl R.A."/>
            <person name="Ahmed A."/>
            <person name="van der Linden H."/>
            <person name="Goris M.G.A."/>
            <person name="Vinetz J.M."/>
            <person name="Sutton G.G."/>
            <person name="Nierman W.C."/>
            <person name="Fouts D.E."/>
        </authorList>
    </citation>
    <scope>NUCLEOTIDE SEQUENCE [LARGE SCALE GENOMIC DNA]</scope>
    <source>
        <strain evidence="1">LT 11-33</strain>
    </source>
</reference>
<dbReference type="Proteomes" id="UP000012371">
    <property type="component" value="Unassembled WGS sequence"/>
</dbReference>
<dbReference type="RefSeq" id="WP_002974783.1">
    <property type="nucleotide sequence ID" value="NZ_AOGW02000012.1"/>
</dbReference>
<name>N1VUJ1_9LEPT</name>
<evidence type="ECO:0000313" key="2">
    <source>
        <dbReference type="Proteomes" id="UP000012371"/>
    </source>
</evidence>
<accession>N1VUJ1</accession>
<proteinExistence type="predicted"/>
<evidence type="ECO:0000313" key="1">
    <source>
        <dbReference type="EMBL" id="EMY60672.1"/>
    </source>
</evidence>
<dbReference type="AlphaFoldDB" id="N1VUJ1"/>
<protein>
    <submittedName>
        <fullName evidence="1">Uncharacterized protein</fullName>
    </submittedName>
</protein>
<gene>
    <name evidence="1" type="ORF">LEP1GSC203_0351</name>
</gene>
<comment type="caution">
    <text evidence="1">The sequence shown here is derived from an EMBL/GenBank/DDBJ whole genome shotgun (WGS) entry which is preliminary data.</text>
</comment>
<keyword evidence="2" id="KW-1185">Reference proteome</keyword>
<organism evidence="1 2">
    <name type="scientific">Leptospira terpstrae serovar Hualin str. LT 11-33 = ATCC 700639</name>
    <dbReference type="NCBI Taxonomy" id="1257025"/>
    <lineage>
        <taxon>Bacteria</taxon>
        <taxon>Pseudomonadati</taxon>
        <taxon>Spirochaetota</taxon>
        <taxon>Spirochaetia</taxon>
        <taxon>Leptospirales</taxon>
        <taxon>Leptospiraceae</taxon>
        <taxon>Leptospira</taxon>
    </lineage>
</organism>